<dbReference type="RefSeq" id="XP_066717121.1">
    <property type="nucleotide sequence ID" value="XM_066857852.1"/>
</dbReference>
<dbReference type="Gene3D" id="3.40.50.720">
    <property type="entry name" value="NAD(P)-binding Rossmann-like Domain"/>
    <property type="match status" value="2"/>
</dbReference>
<organism evidence="3 4">
    <name type="scientific">Apiospora phragmitis</name>
    <dbReference type="NCBI Taxonomy" id="2905665"/>
    <lineage>
        <taxon>Eukaryota</taxon>
        <taxon>Fungi</taxon>
        <taxon>Dikarya</taxon>
        <taxon>Ascomycota</taxon>
        <taxon>Pezizomycotina</taxon>
        <taxon>Sordariomycetes</taxon>
        <taxon>Xylariomycetidae</taxon>
        <taxon>Amphisphaeriales</taxon>
        <taxon>Apiosporaceae</taxon>
        <taxon>Apiospora</taxon>
    </lineage>
</organism>
<dbReference type="Pfam" id="PF00106">
    <property type="entry name" value="adh_short"/>
    <property type="match status" value="2"/>
</dbReference>
<comment type="caution">
    <text evidence="3">The sequence shown here is derived from an EMBL/GenBank/DDBJ whole genome shotgun (WGS) entry which is preliminary data.</text>
</comment>
<dbReference type="InterPro" id="IPR036291">
    <property type="entry name" value="NAD(P)-bd_dom_sf"/>
</dbReference>
<proteinExistence type="inferred from homology"/>
<gene>
    <name evidence="3" type="ORF">PG994_006443</name>
</gene>
<keyword evidence="4" id="KW-1185">Reference proteome</keyword>
<dbReference type="EMBL" id="JAQQWL010000006">
    <property type="protein sequence ID" value="KAK8069827.1"/>
    <property type="molecule type" value="Genomic_DNA"/>
</dbReference>
<dbReference type="GeneID" id="92090915"/>
<dbReference type="SUPFAM" id="SSF51735">
    <property type="entry name" value="NAD(P)-binding Rossmann-fold domains"/>
    <property type="match status" value="1"/>
</dbReference>
<accession>A0ABR1VF25</accession>
<dbReference type="PANTHER" id="PTHR44196:SF1">
    <property type="entry name" value="DEHYDROGENASE_REDUCTASE SDR FAMILY MEMBER 7B"/>
    <property type="match status" value="1"/>
</dbReference>
<protein>
    <recommendedName>
        <fullName evidence="5">NAD(P)-binding protein</fullName>
    </recommendedName>
</protein>
<dbReference type="PRINTS" id="PR00081">
    <property type="entry name" value="GDHRDH"/>
</dbReference>
<reference evidence="3 4" key="1">
    <citation type="submission" date="2023-01" db="EMBL/GenBank/DDBJ databases">
        <title>Analysis of 21 Apiospora genomes using comparative genomics revels a genus with tremendous synthesis potential of carbohydrate active enzymes and secondary metabolites.</title>
        <authorList>
            <person name="Sorensen T."/>
        </authorList>
    </citation>
    <scope>NUCLEOTIDE SEQUENCE [LARGE SCALE GENOMIC DNA]</scope>
    <source>
        <strain evidence="3 4">CBS 135458</strain>
    </source>
</reference>
<evidence type="ECO:0000313" key="4">
    <source>
        <dbReference type="Proteomes" id="UP001480595"/>
    </source>
</evidence>
<comment type="similarity">
    <text evidence="1">Belongs to the short-chain dehydrogenases/reductases (SDR) family.</text>
</comment>
<dbReference type="InterPro" id="IPR002347">
    <property type="entry name" value="SDR_fam"/>
</dbReference>
<name>A0ABR1VF25_9PEZI</name>
<evidence type="ECO:0008006" key="5">
    <source>
        <dbReference type="Google" id="ProtNLM"/>
    </source>
</evidence>
<keyword evidence="2" id="KW-0560">Oxidoreductase</keyword>
<evidence type="ECO:0000313" key="3">
    <source>
        <dbReference type="EMBL" id="KAK8069827.1"/>
    </source>
</evidence>
<dbReference type="Proteomes" id="UP001480595">
    <property type="component" value="Unassembled WGS sequence"/>
</dbReference>
<evidence type="ECO:0000256" key="2">
    <source>
        <dbReference type="ARBA" id="ARBA00023002"/>
    </source>
</evidence>
<evidence type="ECO:0000256" key="1">
    <source>
        <dbReference type="ARBA" id="ARBA00006484"/>
    </source>
</evidence>
<sequence>MSSEINEILIIGATAGIGEAFAHAFHNMGKKVIATGRNKEKLDAMAQQLPGLENRQKCFNFFDPSTTDPGQIADELTTNLAAPTVLVHLFAPHLFAPHLFALANAGTKTTLFLTSSSLGYVPLSFYPAYCPAKAGVAALAKVLRQQLRFGTEAARTNMNVVEIVPPYTDTGLDKEHRESTVAMQGGQGKAFQPMPLAEFVAKFFEGLEETEANGSLKSEIGVGFGQLGIETWRGSFGKVYEQMGLRT</sequence>
<dbReference type="PANTHER" id="PTHR44196">
    <property type="entry name" value="DEHYDROGENASE/REDUCTASE SDR FAMILY MEMBER 7B"/>
    <property type="match status" value="1"/>
</dbReference>